<keyword evidence="3" id="KW-1185">Reference proteome</keyword>
<organism evidence="2 3">
    <name type="scientific">Fluviicola chungangensis</name>
    <dbReference type="NCBI Taxonomy" id="2597671"/>
    <lineage>
        <taxon>Bacteria</taxon>
        <taxon>Pseudomonadati</taxon>
        <taxon>Bacteroidota</taxon>
        <taxon>Flavobacteriia</taxon>
        <taxon>Flavobacteriales</taxon>
        <taxon>Crocinitomicaceae</taxon>
        <taxon>Fluviicola</taxon>
    </lineage>
</organism>
<reference evidence="2 3" key="1">
    <citation type="submission" date="2019-07" db="EMBL/GenBank/DDBJ databases">
        <authorList>
            <person name="Huq M.A."/>
        </authorList>
    </citation>
    <scope>NUCLEOTIDE SEQUENCE [LARGE SCALE GENOMIC DNA]</scope>
    <source>
        <strain evidence="2 3">MAH-3</strain>
    </source>
</reference>
<proteinExistence type="predicted"/>
<accession>A0A556N832</accession>
<comment type="caution">
    <text evidence="2">The sequence shown here is derived from an EMBL/GenBank/DDBJ whole genome shotgun (WGS) entry which is preliminary data.</text>
</comment>
<dbReference type="RefSeq" id="WP_144331778.1">
    <property type="nucleotide sequence ID" value="NZ_VLPL01000001.1"/>
</dbReference>
<name>A0A556N832_9FLAO</name>
<dbReference type="PROSITE" id="PS51257">
    <property type="entry name" value="PROKAR_LIPOPROTEIN"/>
    <property type="match status" value="1"/>
</dbReference>
<dbReference type="EMBL" id="VLPL01000001">
    <property type="protein sequence ID" value="TSJ48243.1"/>
    <property type="molecule type" value="Genomic_DNA"/>
</dbReference>
<evidence type="ECO:0000313" key="3">
    <source>
        <dbReference type="Proteomes" id="UP000316008"/>
    </source>
</evidence>
<dbReference type="OrthoDB" id="353549at2"/>
<feature type="chain" id="PRO_5021953938" description="Lipoprotein" evidence="1">
    <location>
        <begin position="23"/>
        <end position="269"/>
    </location>
</feature>
<evidence type="ECO:0000256" key="1">
    <source>
        <dbReference type="SAM" id="SignalP"/>
    </source>
</evidence>
<sequence>MKTHVALFIGVAGLLFSSSCSSDPVEDQTTALTEKTSADSLETDLWFPETDFDTLCGLYTGDFGDGFINVVLTYVNDKKAIGYNVHKGLQRNISGSVVQKADRFELTLNEPGDNPYDGIFVLNISKKDGHVDASWTANDPKIKAKKFTLKKQPVKQTDASKDKTYYDDGEITEDNFMDLFSNANLGDGYVEFKENGILRFSYYPEGQEKEQQEIIKGSWKFSDPKTLIINWSKNTHFKQQIMKFKLSQNKDEMPSFDGPNELSIYPDYY</sequence>
<protein>
    <recommendedName>
        <fullName evidence="4">Lipoprotein</fullName>
    </recommendedName>
</protein>
<dbReference type="AlphaFoldDB" id="A0A556N832"/>
<evidence type="ECO:0000313" key="2">
    <source>
        <dbReference type="EMBL" id="TSJ48243.1"/>
    </source>
</evidence>
<evidence type="ECO:0008006" key="4">
    <source>
        <dbReference type="Google" id="ProtNLM"/>
    </source>
</evidence>
<keyword evidence="1" id="KW-0732">Signal</keyword>
<gene>
    <name evidence="2" type="ORF">FO442_03635</name>
</gene>
<dbReference type="Proteomes" id="UP000316008">
    <property type="component" value="Unassembled WGS sequence"/>
</dbReference>
<feature type="signal peptide" evidence="1">
    <location>
        <begin position="1"/>
        <end position="22"/>
    </location>
</feature>